<dbReference type="GO" id="GO:0031419">
    <property type="term" value="F:cobalamin binding"/>
    <property type="evidence" value="ECO:0007669"/>
    <property type="project" value="TreeGrafter"/>
</dbReference>
<keyword evidence="2" id="KW-1185">Reference proteome</keyword>
<dbReference type="AlphaFoldDB" id="A0AAV2PGQ9"/>
<organism evidence="1 2">
    <name type="scientific">Meganyctiphanes norvegica</name>
    <name type="common">Northern krill</name>
    <name type="synonym">Thysanopoda norvegica</name>
    <dbReference type="NCBI Taxonomy" id="48144"/>
    <lineage>
        <taxon>Eukaryota</taxon>
        <taxon>Metazoa</taxon>
        <taxon>Ecdysozoa</taxon>
        <taxon>Arthropoda</taxon>
        <taxon>Crustacea</taxon>
        <taxon>Multicrustacea</taxon>
        <taxon>Malacostraca</taxon>
        <taxon>Eumalacostraca</taxon>
        <taxon>Eucarida</taxon>
        <taxon>Euphausiacea</taxon>
        <taxon>Euphausiidae</taxon>
        <taxon>Meganyctiphanes</taxon>
    </lineage>
</organism>
<comment type="caution">
    <text evidence="1">The sequence shown here is derived from an EMBL/GenBank/DDBJ whole genome shotgun (WGS) entry which is preliminary data.</text>
</comment>
<reference evidence="1 2" key="1">
    <citation type="submission" date="2024-05" db="EMBL/GenBank/DDBJ databases">
        <authorList>
            <person name="Wallberg A."/>
        </authorList>
    </citation>
    <scope>NUCLEOTIDE SEQUENCE [LARGE SCALE GENOMIC DNA]</scope>
</reference>
<proteinExistence type="predicted"/>
<gene>
    <name evidence="1" type="ORF">MNOR_LOCUS410</name>
</gene>
<protein>
    <submittedName>
        <fullName evidence="1">Uncharacterized protein</fullName>
    </submittedName>
</protein>
<dbReference type="Gene3D" id="2.170.130.30">
    <property type="match status" value="1"/>
</dbReference>
<dbReference type="PANTHER" id="PTHR10559">
    <property type="entry name" value="TRANSCOBALAMIN-1/GASTRIC INTRINSIC FACTOR"/>
    <property type="match status" value="1"/>
</dbReference>
<feature type="non-terminal residue" evidence="1">
    <location>
        <position position="1"/>
    </location>
</feature>
<accession>A0AAV2PGQ9</accession>
<evidence type="ECO:0000313" key="1">
    <source>
        <dbReference type="EMBL" id="CAL4059190.1"/>
    </source>
</evidence>
<sequence>FISLFISLLVLVSGNMIYRKTNNPPSTNDKIHVTFNVQPSHNEFSTKKLRVPPQTSFFDIMKMAQEEDDAFRFTYNMYPGLGAYITSIGGDAEDISNGARFLWLLYNCNQDLGAAQYHDVNGCTLSDTGVSSTYPKDGEIWIFEHVYLNWV</sequence>
<dbReference type="Proteomes" id="UP001497623">
    <property type="component" value="Unassembled WGS sequence"/>
</dbReference>
<dbReference type="GO" id="GO:0005615">
    <property type="term" value="C:extracellular space"/>
    <property type="evidence" value="ECO:0007669"/>
    <property type="project" value="TreeGrafter"/>
</dbReference>
<dbReference type="InterPro" id="IPR051588">
    <property type="entry name" value="Cobalamin_Transport"/>
</dbReference>
<evidence type="ECO:0000313" key="2">
    <source>
        <dbReference type="Proteomes" id="UP001497623"/>
    </source>
</evidence>
<dbReference type="EMBL" id="CAXKWB010000090">
    <property type="protein sequence ID" value="CAL4059190.1"/>
    <property type="molecule type" value="Genomic_DNA"/>
</dbReference>
<name>A0AAV2PGQ9_MEGNR</name>
<dbReference type="PANTHER" id="PTHR10559:SF18">
    <property type="entry name" value="TRANSCOBALAMIN II"/>
    <property type="match status" value="1"/>
</dbReference>
<dbReference type="GO" id="GO:0015889">
    <property type="term" value="P:cobalamin transport"/>
    <property type="evidence" value="ECO:0007669"/>
    <property type="project" value="TreeGrafter"/>
</dbReference>